<evidence type="ECO:0000256" key="1">
    <source>
        <dbReference type="SAM" id="MobiDB-lite"/>
    </source>
</evidence>
<feature type="region of interest" description="Disordered" evidence="1">
    <location>
        <begin position="148"/>
        <end position="189"/>
    </location>
</feature>
<dbReference type="Proteomes" id="UP001220324">
    <property type="component" value="Unassembled WGS sequence"/>
</dbReference>
<feature type="compositionally biased region" description="Polar residues" evidence="1">
    <location>
        <begin position="178"/>
        <end position="188"/>
    </location>
</feature>
<name>A0AAD6CXA9_9EURO</name>
<protein>
    <submittedName>
        <fullName evidence="2">Uncharacterized protein</fullName>
    </submittedName>
</protein>
<sequence>MTAPNLSYSLEYWQQVHPKDQNTSNMANNVQGYEQAEQNPRALGFPIVLQGEPDPWALENYDWSGEMALKSSSDFVQNWQLCDGPYAANLDEERNLNMAGSWMPDYQTPISPFPHPDKTEKQHMLSRVAAERALFMTPSVHALSVSTFPGSPVSDHSSTPENTQAPYSRYEDRGASPLSDTMSESSSAMHGPLATGWLPDCPAWKTDDEVCPTMLEMPDGSSRKTSNWLPVDPEAGFTIGSCSFPDGPDFHFEGLHDIREAFIPSGSSQWTYTG</sequence>
<proteinExistence type="predicted"/>
<comment type="caution">
    <text evidence="2">The sequence shown here is derived from an EMBL/GenBank/DDBJ whole genome shotgun (WGS) entry which is preliminary data.</text>
</comment>
<organism evidence="2 3">
    <name type="scientific">Penicillium frequentans</name>
    <dbReference type="NCBI Taxonomy" id="3151616"/>
    <lineage>
        <taxon>Eukaryota</taxon>
        <taxon>Fungi</taxon>
        <taxon>Dikarya</taxon>
        <taxon>Ascomycota</taxon>
        <taxon>Pezizomycotina</taxon>
        <taxon>Eurotiomycetes</taxon>
        <taxon>Eurotiomycetidae</taxon>
        <taxon>Eurotiales</taxon>
        <taxon>Aspergillaceae</taxon>
        <taxon>Penicillium</taxon>
    </lineage>
</organism>
<dbReference type="AlphaFoldDB" id="A0AAD6CXA9"/>
<accession>A0AAD6CXA9</accession>
<dbReference type="EMBL" id="JAQIZZ010000005">
    <property type="protein sequence ID" value="KAJ5541827.1"/>
    <property type="molecule type" value="Genomic_DNA"/>
</dbReference>
<feature type="compositionally biased region" description="Polar residues" evidence="1">
    <location>
        <begin position="148"/>
        <end position="166"/>
    </location>
</feature>
<evidence type="ECO:0000313" key="2">
    <source>
        <dbReference type="EMBL" id="KAJ5541827.1"/>
    </source>
</evidence>
<evidence type="ECO:0000313" key="3">
    <source>
        <dbReference type="Proteomes" id="UP001220324"/>
    </source>
</evidence>
<keyword evidence="3" id="KW-1185">Reference proteome</keyword>
<gene>
    <name evidence="2" type="ORF">N7494_006903</name>
</gene>
<reference evidence="2 3" key="1">
    <citation type="journal article" date="2023" name="IMA Fungus">
        <title>Comparative genomic study of the Penicillium genus elucidates a diverse pangenome and 15 lateral gene transfer events.</title>
        <authorList>
            <person name="Petersen C."/>
            <person name="Sorensen T."/>
            <person name="Nielsen M.R."/>
            <person name="Sondergaard T.E."/>
            <person name="Sorensen J.L."/>
            <person name="Fitzpatrick D.A."/>
            <person name="Frisvad J.C."/>
            <person name="Nielsen K.L."/>
        </authorList>
    </citation>
    <scope>NUCLEOTIDE SEQUENCE [LARGE SCALE GENOMIC DNA]</scope>
    <source>
        <strain evidence="2 3">IBT 35679</strain>
    </source>
</reference>